<dbReference type="GO" id="GO:0045454">
    <property type="term" value="P:cell redox homeostasis"/>
    <property type="evidence" value="ECO:0007669"/>
    <property type="project" value="TreeGrafter"/>
</dbReference>
<dbReference type="Gene3D" id="3.30.1020.10">
    <property type="entry name" value="Antioxidant, Horf6, Chain A, domain2"/>
    <property type="match status" value="1"/>
</dbReference>
<evidence type="ECO:0000256" key="10">
    <source>
        <dbReference type="PIRSR" id="PIRSR000239-1"/>
    </source>
</evidence>
<dbReference type="EMBL" id="LILC01000023">
    <property type="protein sequence ID" value="KOO42890.1"/>
    <property type="molecule type" value="Genomic_DNA"/>
</dbReference>
<keyword evidence="3 9" id="KW-0575">Peroxidase</keyword>
<dbReference type="PANTHER" id="PTHR10681:SF128">
    <property type="entry name" value="THIOREDOXIN-DEPENDENT PEROXIDE REDUCTASE, MITOCHONDRIAL"/>
    <property type="match status" value="1"/>
</dbReference>
<dbReference type="SUPFAM" id="SSF52833">
    <property type="entry name" value="Thioredoxin-like"/>
    <property type="match status" value="1"/>
</dbReference>
<evidence type="ECO:0000256" key="3">
    <source>
        <dbReference type="ARBA" id="ARBA00022559"/>
    </source>
</evidence>
<dbReference type="InterPro" id="IPR013766">
    <property type="entry name" value="Thioredoxin_domain"/>
</dbReference>
<dbReference type="InterPro" id="IPR024706">
    <property type="entry name" value="Peroxiredoxin_AhpC-typ"/>
</dbReference>
<dbReference type="PANTHER" id="PTHR10681">
    <property type="entry name" value="THIOREDOXIN PEROXIDASE"/>
    <property type="match status" value="1"/>
</dbReference>
<comment type="subunit">
    <text evidence="9">Homodecamer. Pentamer of dimers that assemble into a ring structure.</text>
</comment>
<dbReference type="GO" id="GO:0006979">
    <property type="term" value="P:response to oxidative stress"/>
    <property type="evidence" value="ECO:0007669"/>
    <property type="project" value="TreeGrafter"/>
</dbReference>
<dbReference type="Gene3D" id="3.40.30.10">
    <property type="entry name" value="Glutaredoxin"/>
    <property type="match status" value="1"/>
</dbReference>
<dbReference type="Pfam" id="PF10417">
    <property type="entry name" value="1-cysPrx_C"/>
    <property type="match status" value="1"/>
</dbReference>
<dbReference type="OrthoDB" id="9812811at2"/>
<comment type="caution">
    <text evidence="12">The sequence shown here is derived from an EMBL/GenBank/DDBJ whole genome shotgun (WGS) entry which is preliminary data.</text>
</comment>
<dbReference type="RefSeq" id="WP_053402690.1">
    <property type="nucleotide sequence ID" value="NZ_LILC01000023.1"/>
</dbReference>
<comment type="subcellular location">
    <subcellularLocation>
        <location evidence="9">Cytoplasm</location>
    </subcellularLocation>
</comment>
<comment type="similarity">
    <text evidence="9">Belongs to the peroxiredoxin family. Prx6 subfamily.</text>
</comment>
<dbReference type="InterPro" id="IPR000866">
    <property type="entry name" value="AhpC/TSA"/>
</dbReference>
<gene>
    <name evidence="12" type="ORF">AMD01_17265</name>
</gene>
<dbReference type="EC" id="1.11.1.24" evidence="9"/>
<evidence type="ECO:0000256" key="1">
    <source>
        <dbReference type="ARBA" id="ARBA00009796"/>
    </source>
</evidence>
<dbReference type="InterPro" id="IPR022915">
    <property type="entry name" value="Peroxiredoxin_TDXH"/>
</dbReference>
<evidence type="ECO:0000313" key="12">
    <source>
        <dbReference type="EMBL" id="KOO42890.1"/>
    </source>
</evidence>
<evidence type="ECO:0000256" key="5">
    <source>
        <dbReference type="ARBA" id="ARBA00023002"/>
    </source>
</evidence>
<organism evidence="12 13">
    <name type="scientific">Priestia koreensis</name>
    <dbReference type="NCBI Taxonomy" id="284581"/>
    <lineage>
        <taxon>Bacteria</taxon>
        <taxon>Bacillati</taxon>
        <taxon>Bacillota</taxon>
        <taxon>Bacilli</taxon>
        <taxon>Bacillales</taxon>
        <taxon>Bacillaceae</taxon>
        <taxon>Priestia</taxon>
    </lineage>
</organism>
<keyword evidence="2 9" id="KW-0963">Cytoplasm</keyword>
<feature type="binding site" evidence="9">
    <location>
        <position position="130"/>
    </location>
    <ligand>
        <name>substrate</name>
    </ligand>
</feature>
<dbReference type="PROSITE" id="PS51352">
    <property type="entry name" value="THIOREDOXIN_2"/>
    <property type="match status" value="1"/>
</dbReference>
<evidence type="ECO:0000256" key="8">
    <source>
        <dbReference type="ARBA" id="ARBA00037420"/>
    </source>
</evidence>
<comment type="miscellaneous">
    <text evidence="9">The active site is a conserved redox-active cysteine residue, the peroxidatic cysteine (C(P)), which makes the nucleophilic attack on the peroxide substrate. The peroxide oxidizes the C(P)-SH to cysteine sulfenic acid (C(P)-SOH), which then reacts with another cysteine residue, the resolving cysteine (C(R)), to form a disulfide bridge. The disulfide is subsequently reduced by an appropriate electron donor to complete the catalytic cycle. In this 1-Cys peroxiredoxin, no C(R) is present and C(P) instead forms a disulfide with a cysteine from another protein or with a small thiol molecule.</text>
</comment>
<evidence type="ECO:0000256" key="7">
    <source>
        <dbReference type="ARBA" id="ARBA00023284"/>
    </source>
</evidence>
<evidence type="ECO:0000256" key="2">
    <source>
        <dbReference type="ARBA" id="ARBA00022490"/>
    </source>
</evidence>
<comment type="caution">
    <text evidence="9">Lacks conserved residue(s) required for the propagation of feature annotation.</text>
</comment>
<accession>A0A0M0KVN5</accession>
<dbReference type="GO" id="GO:0005829">
    <property type="term" value="C:cytosol"/>
    <property type="evidence" value="ECO:0007669"/>
    <property type="project" value="TreeGrafter"/>
</dbReference>
<dbReference type="PATRIC" id="fig|284581.3.peg.2960"/>
<feature type="active site" description="Cysteine sulfenic acid (-SOH) intermediate" evidence="9">
    <location>
        <position position="53"/>
    </location>
</feature>
<proteinExistence type="inferred from homology"/>
<protein>
    <recommendedName>
        <fullName evidence="9">Peroxiredoxin</fullName>
        <ecNumber evidence="9">1.11.1.24</ecNumber>
    </recommendedName>
    <alternativeName>
        <fullName evidence="9">Thioredoxin-dependent peroxiredoxin</fullName>
    </alternativeName>
</protein>
<dbReference type="GO" id="GO:0033554">
    <property type="term" value="P:cellular response to stress"/>
    <property type="evidence" value="ECO:0007669"/>
    <property type="project" value="TreeGrafter"/>
</dbReference>
<dbReference type="Pfam" id="PF00578">
    <property type="entry name" value="AhpC-TSA"/>
    <property type="match status" value="1"/>
</dbReference>
<reference evidence="13" key="1">
    <citation type="submission" date="2015-08" db="EMBL/GenBank/DDBJ databases">
        <title>Fjat-14210 dsm16467.</title>
        <authorList>
            <person name="Liu B."/>
            <person name="Wang J."/>
            <person name="Zhu Y."/>
            <person name="Liu G."/>
            <person name="Chen Q."/>
            <person name="Chen Z."/>
            <person name="Lan J."/>
            <person name="Che J."/>
            <person name="Ge C."/>
            <person name="Shi H."/>
            <person name="Pan Z."/>
            <person name="Liu X."/>
        </authorList>
    </citation>
    <scope>NUCLEOTIDE SEQUENCE [LARGE SCALE GENOMIC DNA]</scope>
    <source>
        <strain evidence="13">DSM 16467</strain>
    </source>
</reference>
<comment type="function">
    <text evidence="8 9">Thiol-specific peroxidase that catalyzes the reduction of hydrogen peroxide and organic hydroperoxides to water and alcohols, respectively. Plays a role in cell protection against oxidative stress by detoxifying peroxides.</text>
</comment>
<keyword evidence="6" id="KW-1015">Disulfide bond</keyword>
<dbReference type="NCBIfam" id="NF009668">
    <property type="entry name" value="PRK13189.1"/>
    <property type="match status" value="1"/>
</dbReference>
<dbReference type="PIRSF" id="PIRSF000239">
    <property type="entry name" value="AHPC"/>
    <property type="match status" value="1"/>
</dbReference>
<dbReference type="InterPro" id="IPR050217">
    <property type="entry name" value="Peroxiredoxin"/>
</dbReference>
<evidence type="ECO:0000256" key="6">
    <source>
        <dbReference type="ARBA" id="ARBA00023157"/>
    </source>
</evidence>
<evidence type="ECO:0000256" key="9">
    <source>
        <dbReference type="HAMAP-Rule" id="MF_00401"/>
    </source>
</evidence>
<keyword evidence="13" id="KW-1185">Reference proteome</keyword>
<sequence length="216" mass="24220">MFEEVTETIAIPRLGDKAPSFEAVTTKGKLMLEDYRGKWLILFSHPSSFSPVCATELVGFQEIYPLLKDYGVEILGLSVDSLSAHLAWLRGIEESFNTSIEYPIIADKDQSVATKYGMIMPGESHTETSRAVFILDQEHVIRSIMYYPISTGRNMKELVRLVQALQTAQMHDVYTPANWEPGDKVLVAPPKTQDDMGGSSEEGVEQIDWYVGKKIL</sequence>
<dbReference type="STRING" id="284581.AMD01_17265"/>
<dbReference type="InterPro" id="IPR019479">
    <property type="entry name" value="Peroxiredoxin_C"/>
</dbReference>
<name>A0A0M0KVN5_9BACI</name>
<dbReference type="Proteomes" id="UP000037558">
    <property type="component" value="Unassembled WGS sequence"/>
</dbReference>
<dbReference type="HAMAP" id="MF_00401">
    <property type="entry name" value="Peroxiredoxin"/>
    <property type="match status" value="1"/>
</dbReference>
<dbReference type="InterPro" id="IPR036249">
    <property type="entry name" value="Thioredoxin-like_sf"/>
</dbReference>
<dbReference type="AlphaFoldDB" id="A0A0M0KVN5"/>
<feature type="domain" description="Thioredoxin" evidence="11">
    <location>
        <begin position="12"/>
        <end position="167"/>
    </location>
</feature>
<keyword evidence="7 9" id="KW-0676">Redox-active center</keyword>
<evidence type="ECO:0000256" key="4">
    <source>
        <dbReference type="ARBA" id="ARBA00022862"/>
    </source>
</evidence>
<comment type="catalytic activity">
    <reaction evidence="9">
        <text>a hydroperoxide + [thioredoxin]-dithiol = an alcohol + [thioredoxin]-disulfide + H2O</text>
        <dbReference type="Rhea" id="RHEA:62620"/>
        <dbReference type="Rhea" id="RHEA-COMP:10698"/>
        <dbReference type="Rhea" id="RHEA-COMP:10700"/>
        <dbReference type="ChEBI" id="CHEBI:15377"/>
        <dbReference type="ChEBI" id="CHEBI:29950"/>
        <dbReference type="ChEBI" id="CHEBI:30879"/>
        <dbReference type="ChEBI" id="CHEBI:35924"/>
        <dbReference type="ChEBI" id="CHEBI:50058"/>
        <dbReference type="EC" id="1.11.1.24"/>
    </reaction>
</comment>
<feature type="active site" description="Cysteine sulfenic acid (-SOH) intermediate; for peroxidase activity" evidence="10">
    <location>
        <position position="53"/>
    </location>
</feature>
<dbReference type="GO" id="GO:0008379">
    <property type="term" value="F:thioredoxin peroxidase activity"/>
    <property type="evidence" value="ECO:0007669"/>
    <property type="project" value="TreeGrafter"/>
</dbReference>
<keyword evidence="5 9" id="KW-0560">Oxidoreductase</keyword>
<comment type="similarity">
    <text evidence="1">Belongs to the peroxiredoxin family. AhpC/Prx1 subfamily.</text>
</comment>
<keyword evidence="4 9" id="KW-0049">Antioxidant</keyword>
<dbReference type="GO" id="GO:0042744">
    <property type="term" value="P:hydrogen peroxide catabolic process"/>
    <property type="evidence" value="ECO:0007669"/>
    <property type="project" value="TreeGrafter"/>
</dbReference>
<evidence type="ECO:0000313" key="13">
    <source>
        <dbReference type="Proteomes" id="UP000037558"/>
    </source>
</evidence>
<evidence type="ECO:0000259" key="11">
    <source>
        <dbReference type="PROSITE" id="PS51352"/>
    </source>
</evidence>